<feature type="domain" description="Polysaccharide lyase family 8 C-terminal" evidence="9">
    <location>
        <begin position="624"/>
        <end position="692"/>
    </location>
</feature>
<evidence type="ECO:0000259" key="9">
    <source>
        <dbReference type="Pfam" id="PF02884"/>
    </source>
</evidence>
<dbReference type="Pfam" id="PF02884">
    <property type="entry name" value="Lyase_8_C"/>
    <property type="match status" value="1"/>
</dbReference>
<dbReference type="RefSeq" id="WP_090880486.1">
    <property type="nucleotide sequence ID" value="NZ_FOGG01000002.1"/>
</dbReference>
<evidence type="ECO:0000256" key="4">
    <source>
        <dbReference type="ARBA" id="ARBA00022729"/>
    </source>
</evidence>
<comment type="subunit">
    <text evidence="3">Monomer.</text>
</comment>
<dbReference type="EMBL" id="FOGG01000002">
    <property type="protein sequence ID" value="SEQ89521.1"/>
    <property type="molecule type" value="Genomic_DNA"/>
</dbReference>
<evidence type="ECO:0000256" key="6">
    <source>
        <dbReference type="ARBA" id="ARBA00023239"/>
    </source>
</evidence>
<feature type="active site" evidence="7">
    <location>
        <position position="311"/>
    </location>
</feature>
<dbReference type="InterPro" id="IPR008929">
    <property type="entry name" value="Chondroitin_lyas"/>
</dbReference>
<evidence type="ECO:0000256" key="7">
    <source>
        <dbReference type="PIRSR" id="PIRSR638970-1"/>
    </source>
</evidence>
<evidence type="ECO:0000256" key="1">
    <source>
        <dbReference type="ARBA" id="ARBA00001913"/>
    </source>
</evidence>
<evidence type="ECO:0000256" key="3">
    <source>
        <dbReference type="ARBA" id="ARBA00011245"/>
    </source>
</evidence>
<dbReference type="InterPro" id="IPR004103">
    <property type="entry name" value="Lyase_8_C"/>
</dbReference>
<keyword evidence="6 11" id="KW-0456">Lyase</keyword>
<dbReference type="InterPro" id="IPR003159">
    <property type="entry name" value="Lyase_8_central_dom"/>
</dbReference>
<feature type="active site" evidence="7">
    <location>
        <position position="257"/>
    </location>
</feature>
<dbReference type="GO" id="GO:0016837">
    <property type="term" value="F:carbon-oxygen lyase activity, acting on polysaccharides"/>
    <property type="evidence" value="ECO:0007669"/>
    <property type="project" value="UniProtKB-ARBA"/>
</dbReference>
<dbReference type="GO" id="GO:0030246">
    <property type="term" value="F:carbohydrate binding"/>
    <property type="evidence" value="ECO:0007669"/>
    <property type="project" value="InterPro"/>
</dbReference>
<dbReference type="GO" id="GO:0005576">
    <property type="term" value="C:extracellular region"/>
    <property type="evidence" value="ECO:0007669"/>
    <property type="project" value="InterPro"/>
</dbReference>
<dbReference type="Gene3D" id="2.60.220.10">
    <property type="entry name" value="Polysaccharide lyase family 8-like, C-terminal"/>
    <property type="match status" value="1"/>
</dbReference>
<evidence type="ECO:0000313" key="12">
    <source>
        <dbReference type="Proteomes" id="UP000199572"/>
    </source>
</evidence>
<evidence type="ECO:0000259" key="10">
    <source>
        <dbReference type="Pfam" id="PF08124"/>
    </source>
</evidence>
<evidence type="ECO:0000259" key="8">
    <source>
        <dbReference type="Pfam" id="PF02278"/>
    </source>
</evidence>
<accession>A0A1H9JRD0</accession>
<dbReference type="SUPFAM" id="SSF74650">
    <property type="entry name" value="Galactose mutarotase-like"/>
    <property type="match status" value="1"/>
</dbReference>
<reference evidence="11 12" key="1">
    <citation type="submission" date="2016-10" db="EMBL/GenBank/DDBJ databases">
        <authorList>
            <person name="de Groot N.N."/>
        </authorList>
    </citation>
    <scope>NUCLEOTIDE SEQUENCE [LARGE SCALE GENOMIC DNA]</scope>
    <source>
        <strain evidence="11 12">DSM 18610</strain>
    </source>
</reference>
<dbReference type="PANTHER" id="PTHR38481">
    <property type="entry name" value="HYALURONATE LYASE"/>
    <property type="match status" value="1"/>
</dbReference>
<dbReference type="GO" id="GO:0005975">
    <property type="term" value="P:carbohydrate metabolic process"/>
    <property type="evidence" value="ECO:0007669"/>
    <property type="project" value="InterPro"/>
</dbReference>
<sequence length="708" mass="79641">MKFKFHVLFFFLFTISSVHQLCAGEIETLKKNFVSGILSEGDEDLINILKTIPRETISSDQIVVELMQRYPRTEAEIRELLSHSNADGSWSDIDYADKSLSGWKPFVHTQRTFMLAKVYNQKGSSYYHSKALIDRIHQSLQYWFKSKLVCRNWWYNQIGVPKALGAVFLLVEDQLSVSEKEEAVTVMLNSKIVGTGQNMVWQSGNVLMRGLLQNNMQLVKQGRDSIAAQIVRNGSVEGIQIDHSFHQHGAQQQFGNYGAAFISDMGFWGKIFSGTTLAIDQPKLDILADLITQGYQRVIWKGFLDVNGLGRQFFRHAQEFKALSAAFAANRLRYADAKNKDKYSNFLNKGFLTVKGSPDLQGVYHFWNSDQTVARRPKWMASLKMASSRIIGAESLNGDNLKGFYIGDGAIYTYIDGSEYKDVFPLWDWRKVPGVTAYETQLPLNGATEGNRNHASFVGNVNDGNIGLTTMQLKRDKLSALKSYLFTDDFVLCLGAGIATDSASIVTTAIDQRLKRGELKHLKNKTWVGVKSLDIDAVQDTRFFSDQTGYIVLNAPKVAARDELKSGLWSDIMRSYPIDVKGQDSVLSLWIDHGLQPKNSAYQYFILPAATEQKTAAFDVKSVEILSNTKDLQVIFLIKERAVLISTLKAGEVKLPFNGTLKTKQPGLFLIKYKTQNGKPTVIYNDPTQELKFADYELNGVSSRVNLK</sequence>
<dbReference type="Gene3D" id="2.70.98.10">
    <property type="match status" value="1"/>
</dbReference>
<proteinExistence type="inferred from homology"/>
<keyword evidence="4" id="KW-0732">Signal</keyword>
<dbReference type="InterPro" id="IPR014718">
    <property type="entry name" value="GH-type_carb-bd"/>
</dbReference>
<protein>
    <submittedName>
        <fullName evidence="11">Chondroitin AC lyase</fullName>
    </submittedName>
</protein>
<dbReference type="InterPro" id="IPR038970">
    <property type="entry name" value="Lyase_8"/>
</dbReference>
<dbReference type="SUPFAM" id="SSF49863">
    <property type="entry name" value="Hyaluronate lyase-like, C-terminal domain"/>
    <property type="match status" value="1"/>
</dbReference>
<evidence type="ECO:0000256" key="2">
    <source>
        <dbReference type="ARBA" id="ARBA00006699"/>
    </source>
</evidence>
<dbReference type="InterPro" id="IPR011013">
    <property type="entry name" value="Gal_mutarotase_sf_dom"/>
</dbReference>
<dbReference type="Pfam" id="PF02278">
    <property type="entry name" value="Lyase_8"/>
    <property type="match status" value="1"/>
</dbReference>
<comment type="similarity">
    <text evidence="2">Belongs to the polysaccharide lyase 8 family.</text>
</comment>
<keyword evidence="12" id="KW-1185">Reference proteome</keyword>
<gene>
    <name evidence="11" type="ORF">SAMN04488023_10244</name>
</gene>
<feature type="active site" evidence="7">
    <location>
        <position position="248"/>
    </location>
</feature>
<dbReference type="InterPro" id="IPR011071">
    <property type="entry name" value="Lyase_8-like_C"/>
</dbReference>
<evidence type="ECO:0000313" key="11">
    <source>
        <dbReference type="EMBL" id="SEQ89521.1"/>
    </source>
</evidence>
<evidence type="ECO:0000256" key="5">
    <source>
        <dbReference type="ARBA" id="ARBA00022837"/>
    </source>
</evidence>
<keyword evidence="5" id="KW-0106">Calcium</keyword>
<dbReference type="SUPFAM" id="SSF48230">
    <property type="entry name" value="Chondroitin AC/alginate lyase"/>
    <property type="match status" value="1"/>
</dbReference>
<dbReference type="Gene3D" id="1.50.10.100">
    <property type="entry name" value="Chondroitin AC/alginate lyase"/>
    <property type="match status" value="1"/>
</dbReference>
<dbReference type="AlphaFoldDB" id="A0A1H9JRD0"/>
<organism evidence="11 12">
    <name type="scientific">Pedobacter rhizosphaerae</name>
    <dbReference type="NCBI Taxonomy" id="390241"/>
    <lineage>
        <taxon>Bacteria</taxon>
        <taxon>Pseudomonadati</taxon>
        <taxon>Bacteroidota</taxon>
        <taxon>Sphingobacteriia</taxon>
        <taxon>Sphingobacteriales</taxon>
        <taxon>Sphingobacteriaceae</taxon>
        <taxon>Pedobacter</taxon>
    </lineage>
</organism>
<comment type="cofactor">
    <cofactor evidence="1">
        <name>Ca(2+)</name>
        <dbReference type="ChEBI" id="CHEBI:29108"/>
    </cofactor>
</comment>
<dbReference type="InterPro" id="IPR012970">
    <property type="entry name" value="Lyase_8_alpha_N"/>
</dbReference>
<dbReference type="PANTHER" id="PTHR38481:SF1">
    <property type="entry name" value="HYALURONATE LYASE"/>
    <property type="match status" value="1"/>
</dbReference>
<feature type="domain" description="Polysaccharide lyase 8 N-terminal alpha-helical" evidence="10">
    <location>
        <begin position="57"/>
        <end position="342"/>
    </location>
</feature>
<dbReference type="Pfam" id="PF08124">
    <property type="entry name" value="Lyase_8_N"/>
    <property type="match status" value="1"/>
</dbReference>
<name>A0A1H9JRD0_9SPHI</name>
<dbReference type="STRING" id="390241.SAMN04488023_10244"/>
<feature type="domain" description="Polysaccharide lyase family 8 central" evidence="8">
    <location>
        <begin position="365"/>
        <end position="610"/>
    </location>
</feature>
<dbReference type="Proteomes" id="UP000199572">
    <property type="component" value="Unassembled WGS sequence"/>
</dbReference>
<dbReference type="OrthoDB" id="6394136at2"/>